<proteinExistence type="predicted"/>
<dbReference type="Proteomes" id="UP000001075">
    <property type="component" value="Unassembled WGS sequence"/>
</dbReference>
<reference evidence="2" key="1">
    <citation type="journal article" date="2011" name="Nat. Biotechnol.">
        <title>The genomic sequence of the Chinese hamster ovary (CHO)-K1 cell line.</title>
        <authorList>
            <person name="Xu X."/>
            <person name="Nagarajan H."/>
            <person name="Lewis N.E."/>
            <person name="Pan S."/>
            <person name="Cai Z."/>
            <person name="Liu X."/>
            <person name="Chen W."/>
            <person name="Xie M."/>
            <person name="Wang W."/>
            <person name="Hammond S."/>
            <person name="Andersen M.R."/>
            <person name="Neff N."/>
            <person name="Passarelli B."/>
            <person name="Koh W."/>
            <person name="Fan H.C."/>
            <person name="Wang J."/>
            <person name="Gui Y."/>
            <person name="Lee K.H."/>
            <person name="Betenbaugh M.J."/>
            <person name="Quake S.R."/>
            <person name="Famili I."/>
            <person name="Palsson B.O."/>
            <person name="Wang J."/>
        </authorList>
    </citation>
    <scope>NUCLEOTIDE SEQUENCE [LARGE SCALE GENOMIC DNA]</scope>
    <source>
        <strain evidence="2">CHO K1 cell line</strain>
    </source>
</reference>
<gene>
    <name evidence="1" type="ORF">I79_003871</name>
</gene>
<name>G3H147_CRIGR</name>
<sequence length="51" mass="5736">MQYPKRPGEGTTHTWAEVTRNCEVHNVVLGAKLGPLQEQCSLLTNEPYLQP</sequence>
<dbReference type="AlphaFoldDB" id="G3H147"/>
<evidence type="ECO:0000313" key="2">
    <source>
        <dbReference type="Proteomes" id="UP000001075"/>
    </source>
</evidence>
<dbReference type="InParanoid" id="G3H147"/>
<evidence type="ECO:0000313" key="1">
    <source>
        <dbReference type="EMBL" id="EGV92614.1"/>
    </source>
</evidence>
<protein>
    <submittedName>
        <fullName evidence="1">Uncharacterized protein</fullName>
    </submittedName>
</protein>
<accession>G3H147</accession>
<organism evidence="1 2">
    <name type="scientific">Cricetulus griseus</name>
    <name type="common">Chinese hamster</name>
    <name type="synonym">Cricetulus barabensis griseus</name>
    <dbReference type="NCBI Taxonomy" id="10029"/>
    <lineage>
        <taxon>Eukaryota</taxon>
        <taxon>Metazoa</taxon>
        <taxon>Chordata</taxon>
        <taxon>Craniata</taxon>
        <taxon>Vertebrata</taxon>
        <taxon>Euteleostomi</taxon>
        <taxon>Mammalia</taxon>
        <taxon>Eutheria</taxon>
        <taxon>Euarchontoglires</taxon>
        <taxon>Glires</taxon>
        <taxon>Rodentia</taxon>
        <taxon>Myomorpha</taxon>
        <taxon>Muroidea</taxon>
        <taxon>Cricetidae</taxon>
        <taxon>Cricetinae</taxon>
        <taxon>Cricetulus</taxon>
    </lineage>
</organism>
<dbReference type="EMBL" id="JH000101">
    <property type="protein sequence ID" value="EGV92614.1"/>
    <property type="molecule type" value="Genomic_DNA"/>
</dbReference>